<evidence type="ECO:0000313" key="4">
    <source>
        <dbReference type="Proteomes" id="UP000311382"/>
    </source>
</evidence>
<sequence>MLSQTLLALAGAAIGVAALPSGGKGGYGGGHGDYGLGDSLIAETDFTQKDARESVSYKEICYRNLYADVAGNSDVFLFAAVKKDYQDKEFYYEEFCYKQTHKKEHNSKVNAESVVVGLKEKRDGGLGLDGGI</sequence>
<dbReference type="Proteomes" id="UP000311382">
    <property type="component" value="Unassembled WGS sequence"/>
</dbReference>
<name>A0A5C5FU43_9BASI</name>
<feature type="signal peptide" evidence="1">
    <location>
        <begin position="1"/>
        <end position="18"/>
    </location>
</feature>
<dbReference type="OrthoDB" id="2531595at2759"/>
<comment type="caution">
    <text evidence="3">The sequence shown here is derived from an EMBL/GenBank/DDBJ whole genome shotgun (WGS) entry which is preliminary data.</text>
</comment>
<feature type="non-terminal residue" evidence="3">
    <location>
        <position position="132"/>
    </location>
</feature>
<evidence type="ECO:0000313" key="2">
    <source>
        <dbReference type="EMBL" id="TNY18697.1"/>
    </source>
</evidence>
<keyword evidence="4" id="KW-1185">Reference proteome</keyword>
<feature type="chain" id="PRO_5036366984" evidence="1">
    <location>
        <begin position="19"/>
        <end position="132"/>
    </location>
</feature>
<protein>
    <submittedName>
        <fullName evidence="3">Uncharacterized protein</fullName>
    </submittedName>
</protein>
<evidence type="ECO:0000256" key="1">
    <source>
        <dbReference type="SAM" id="SignalP"/>
    </source>
</evidence>
<dbReference type="EMBL" id="SOZI01000125">
    <property type="protein sequence ID" value="TNY18697.1"/>
    <property type="molecule type" value="Genomic_DNA"/>
</dbReference>
<dbReference type="EMBL" id="SOZI01000102">
    <property type="protein sequence ID" value="TNY19241.1"/>
    <property type="molecule type" value="Genomic_DNA"/>
</dbReference>
<reference evidence="3 4" key="1">
    <citation type="submission" date="2019-03" db="EMBL/GenBank/DDBJ databases">
        <title>Rhodosporidium diobovatum UCD-FST 08-225 genome sequencing, assembly, and annotation.</title>
        <authorList>
            <person name="Fakankun I.U."/>
            <person name="Fristensky B."/>
            <person name="Levin D.B."/>
        </authorList>
    </citation>
    <scope>NUCLEOTIDE SEQUENCE [LARGE SCALE GENOMIC DNA]</scope>
    <source>
        <strain evidence="3 4">UCD-FST 08-225</strain>
    </source>
</reference>
<dbReference type="AlphaFoldDB" id="A0A5C5FU43"/>
<evidence type="ECO:0000313" key="3">
    <source>
        <dbReference type="EMBL" id="TNY19241.1"/>
    </source>
</evidence>
<accession>A0A5C5FU43</accession>
<gene>
    <name evidence="3" type="ORF">DMC30DRAFT_409291</name>
    <name evidence="2" type="ORF">DMC30DRAFT_418588</name>
</gene>
<organism evidence="3 4">
    <name type="scientific">Rhodotorula diobovata</name>
    <dbReference type="NCBI Taxonomy" id="5288"/>
    <lineage>
        <taxon>Eukaryota</taxon>
        <taxon>Fungi</taxon>
        <taxon>Dikarya</taxon>
        <taxon>Basidiomycota</taxon>
        <taxon>Pucciniomycotina</taxon>
        <taxon>Microbotryomycetes</taxon>
        <taxon>Sporidiobolales</taxon>
        <taxon>Sporidiobolaceae</taxon>
        <taxon>Rhodotorula</taxon>
    </lineage>
</organism>
<keyword evidence="1" id="KW-0732">Signal</keyword>
<proteinExistence type="predicted"/>